<dbReference type="HOGENOM" id="CLU_198302_0_0_9"/>
<evidence type="ECO:0000313" key="3">
    <source>
        <dbReference type="Proteomes" id="UP000006620"/>
    </source>
</evidence>
<dbReference type="Proteomes" id="UP000006620">
    <property type="component" value="Chromosome"/>
</dbReference>
<dbReference type="EMBL" id="CP002869">
    <property type="protein sequence ID" value="AEI41319.1"/>
    <property type="molecule type" value="Genomic_DNA"/>
</dbReference>
<reference evidence="2 3" key="2">
    <citation type="journal article" date="2013" name="Genome Announc.">
        <title>Genome Sequence of Growth-Improving Paenibacillus mucilaginosus Strain KNP414.</title>
        <authorList>
            <person name="Lu J.J."/>
            <person name="Wang J.F."/>
            <person name="Hu X.F."/>
        </authorList>
    </citation>
    <scope>NUCLEOTIDE SEQUENCE [LARGE SCALE GENOMIC DNA]</scope>
    <source>
        <strain evidence="2 3">KNP414</strain>
    </source>
</reference>
<protein>
    <submittedName>
        <fullName evidence="2">Uncharacterized protein</fullName>
    </submittedName>
</protein>
<sequence length="84" mass="9337">MKVMQGKACGRQEREEADEYEELFLGVAGRVEKMAVAVLVVLLSLLLASQLLLQNPRIRYLLVRVEQLEGTPYGEHGALVRSGP</sequence>
<keyword evidence="1" id="KW-1133">Transmembrane helix</keyword>
<dbReference type="AlphaFoldDB" id="F8FAR8"/>
<feature type="transmembrane region" description="Helical" evidence="1">
    <location>
        <begin position="34"/>
        <end position="53"/>
    </location>
</feature>
<evidence type="ECO:0000313" key="2">
    <source>
        <dbReference type="EMBL" id="AEI41319.1"/>
    </source>
</evidence>
<dbReference type="PATRIC" id="fig|1036673.3.peg.2516"/>
<keyword evidence="1" id="KW-0812">Transmembrane</keyword>
<reference evidence="3" key="1">
    <citation type="submission" date="2011-06" db="EMBL/GenBank/DDBJ databases">
        <title>Complete genome sequence of Paenibacillus mucilaginosus KNP414.</title>
        <authorList>
            <person name="Wang J."/>
            <person name="Hu S."/>
            <person name="Hu X."/>
            <person name="Zhang B."/>
            <person name="Dong D."/>
            <person name="Zhang S."/>
            <person name="Zhao K."/>
            <person name="Wu D."/>
        </authorList>
    </citation>
    <scope>NUCLEOTIDE SEQUENCE [LARGE SCALE GENOMIC DNA]</scope>
    <source>
        <strain evidence="3">KNP414</strain>
    </source>
</reference>
<gene>
    <name evidence="2" type="ordered locus">KNP414_02758</name>
</gene>
<accession>F8FAR8</accession>
<evidence type="ECO:0000256" key="1">
    <source>
        <dbReference type="SAM" id="Phobius"/>
    </source>
</evidence>
<organism evidence="2 3">
    <name type="scientific">Paenibacillus mucilaginosus (strain KNP414)</name>
    <dbReference type="NCBI Taxonomy" id="1036673"/>
    <lineage>
        <taxon>Bacteria</taxon>
        <taxon>Bacillati</taxon>
        <taxon>Bacillota</taxon>
        <taxon>Bacilli</taxon>
        <taxon>Bacillales</taxon>
        <taxon>Paenibacillaceae</taxon>
        <taxon>Paenibacillus</taxon>
    </lineage>
</organism>
<proteinExistence type="predicted"/>
<dbReference type="KEGG" id="pms:KNP414_02758"/>
<name>F8FAR8_PAEMK</name>
<keyword evidence="1" id="KW-0472">Membrane</keyword>